<dbReference type="InterPro" id="IPR022312">
    <property type="entry name" value="DNA_pol_X"/>
</dbReference>
<evidence type="ECO:0000259" key="1">
    <source>
        <dbReference type="Pfam" id="PF14716"/>
    </source>
</evidence>
<name>A0A7W5E112_9BACT</name>
<dbReference type="InterPro" id="IPR027421">
    <property type="entry name" value="DNA_pol_lamdba_lyase_dom_sf"/>
</dbReference>
<gene>
    <name evidence="2" type="ORF">FHS27_003952</name>
</gene>
<keyword evidence="3" id="KW-1185">Reference proteome</keyword>
<dbReference type="InterPro" id="IPR010996">
    <property type="entry name" value="HHH_MUS81"/>
</dbReference>
<organism evidence="2 3">
    <name type="scientific">Aporhodopirellula rubra</name>
    <dbReference type="NCBI Taxonomy" id="980271"/>
    <lineage>
        <taxon>Bacteria</taxon>
        <taxon>Pseudomonadati</taxon>
        <taxon>Planctomycetota</taxon>
        <taxon>Planctomycetia</taxon>
        <taxon>Pirellulales</taxon>
        <taxon>Pirellulaceae</taxon>
        <taxon>Aporhodopirellula</taxon>
    </lineage>
</organism>
<dbReference type="SUPFAM" id="SSF47781">
    <property type="entry name" value="RuvA domain 2-like"/>
    <property type="match status" value="1"/>
</dbReference>
<evidence type="ECO:0000313" key="2">
    <source>
        <dbReference type="EMBL" id="MBB3208125.1"/>
    </source>
</evidence>
<dbReference type="Gene3D" id="1.10.150.110">
    <property type="entry name" value="DNA polymerase beta, N-terminal domain-like"/>
    <property type="match status" value="1"/>
</dbReference>
<dbReference type="AlphaFoldDB" id="A0A7W5E112"/>
<dbReference type="Proteomes" id="UP000536179">
    <property type="component" value="Unassembled WGS sequence"/>
</dbReference>
<dbReference type="Gene3D" id="1.10.150.20">
    <property type="entry name" value="5' to 3' exonuclease, C-terminal subdomain"/>
    <property type="match status" value="1"/>
</dbReference>
<proteinExistence type="predicted"/>
<dbReference type="Pfam" id="PF14520">
    <property type="entry name" value="HHH_5"/>
    <property type="match status" value="1"/>
</dbReference>
<reference evidence="2 3" key="1">
    <citation type="submission" date="2020-08" db="EMBL/GenBank/DDBJ databases">
        <title>Genomic Encyclopedia of Type Strains, Phase III (KMG-III): the genomes of soil and plant-associated and newly described type strains.</title>
        <authorList>
            <person name="Whitman W."/>
        </authorList>
    </citation>
    <scope>NUCLEOTIDE SEQUENCE [LARGE SCALE GENOMIC DNA]</scope>
    <source>
        <strain evidence="2 3">CECT 8075</strain>
    </source>
</reference>
<sequence length="331" mass="37011">MAVLNSSDPLHASDEIDSLHENQQIAQTLDEIAQLLNDQKASEFRVRAYHAAAKTIRSLPTSVRVLVEHDGIEGLIALPSVGNSIANLVQQYLQTGRMSLLDRLRGESHAETLFSTVPGIGRELSHRIHEHLHIETLAELDAAAWEGRLERVPGIGRKRVQAIKDSLAVKLTEGSPSQPGAEIDEGKAVPIKELLDIDEEYREKAIAGQLPKISPSKFNPKNIAWLPILHTERGGRHYTAMFSNTARAHELNTTHDWVVIFRDDAQSHGRWTVITSQFGKLQGCRIVRGREDECREHYTTHCNFHQPVAGQSPYPELPSMWEEGHGRITPN</sequence>
<dbReference type="Pfam" id="PF14716">
    <property type="entry name" value="HHH_8"/>
    <property type="match status" value="1"/>
</dbReference>
<dbReference type="SUPFAM" id="SSF47802">
    <property type="entry name" value="DNA polymerase beta, N-terminal domain-like"/>
    <property type="match status" value="1"/>
</dbReference>
<comment type="caution">
    <text evidence="2">The sequence shown here is derived from an EMBL/GenBank/DDBJ whole genome shotgun (WGS) entry which is preliminary data.</text>
</comment>
<dbReference type="PANTHER" id="PTHR11276">
    <property type="entry name" value="DNA POLYMERASE TYPE-X FAMILY MEMBER"/>
    <property type="match status" value="1"/>
</dbReference>
<dbReference type="GO" id="GO:0003677">
    <property type="term" value="F:DNA binding"/>
    <property type="evidence" value="ECO:0007669"/>
    <property type="project" value="InterPro"/>
</dbReference>
<dbReference type="RefSeq" id="WP_184306369.1">
    <property type="nucleotide sequence ID" value="NZ_JACHXU010000014.1"/>
</dbReference>
<dbReference type="GO" id="GO:0003887">
    <property type="term" value="F:DNA-directed DNA polymerase activity"/>
    <property type="evidence" value="ECO:0007669"/>
    <property type="project" value="InterPro"/>
</dbReference>
<dbReference type="GO" id="GO:0006281">
    <property type="term" value="P:DNA repair"/>
    <property type="evidence" value="ECO:0007669"/>
    <property type="project" value="InterPro"/>
</dbReference>
<protein>
    <recommendedName>
        <fullName evidence="1">Crossover junction endonuclease MUS81-like HHH domain-containing protein</fullName>
    </recommendedName>
</protein>
<evidence type="ECO:0000313" key="3">
    <source>
        <dbReference type="Proteomes" id="UP000536179"/>
    </source>
</evidence>
<dbReference type="EMBL" id="JACHXU010000014">
    <property type="protein sequence ID" value="MBB3208125.1"/>
    <property type="molecule type" value="Genomic_DNA"/>
</dbReference>
<dbReference type="PANTHER" id="PTHR11276:SF28">
    <property type="entry name" value="DNA POLYMERASE LAMBDA"/>
    <property type="match status" value="1"/>
</dbReference>
<feature type="domain" description="Crossover junction endonuclease MUS81-like HHH" evidence="1">
    <location>
        <begin position="21"/>
        <end position="97"/>
    </location>
</feature>
<dbReference type="InterPro" id="IPR010994">
    <property type="entry name" value="RuvA_2-like"/>
</dbReference>
<accession>A0A7W5E112</accession>